<dbReference type="eggNOG" id="COG0625">
    <property type="taxonomic scope" value="Bacteria"/>
</dbReference>
<evidence type="ECO:0000259" key="1">
    <source>
        <dbReference type="PROSITE" id="PS50404"/>
    </source>
</evidence>
<dbReference type="Pfam" id="PF00043">
    <property type="entry name" value="GST_C"/>
    <property type="match status" value="1"/>
</dbReference>
<gene>
    <name evidence="2" type="ORF">KT71_19543</name>
</gene>
<evidence type="ECO:0000313" key="2">
    <source>
        <dbReference type="EMBL" id="EAQ96293.1"/>
    </source>
</evidence>
<dbReference type="Proteomes" id="UP000019205">
    <property type="component" value="Chromosome"/>
</dbReference>
<reference evidence="2 3" key="2">
    <citation type="journal article" date="2009" name="PLoS ONE">
        <title>The photosynthetic apparatus and its regulation in the aerobic gammaproteobacterium Congregibacter litoralis gen. nov., sp. nov.</title>
        <authorList>
            <person name="Spring S."/>
            <person name="Lunsdorf H."/>
            <person name="Fuchs B.M."/>
            <person name="Tindall B.J."/>
        </authorList>
    </citation>
    <scope>NUCLEOTIDE SEQUENCE [LARGE SCALE GENOMIC DNA]</scope>
    <source>
        <strain evidence="2">KT71</strain>
    </source>
</reference>
<dbReference type="SUPFAM" id="SSF47616">
    <property type="entry name" value="GST C-terminal domain-like"/>
    <property type="match status" value="1"/>
</dbReference>
<dbReference type="InterPro" id="IPR040079">
    <property type="entry name" value="Glutathione_S-Trfase"/>
</dbReference>
<dbReference type="HOGENOM" id="CLU_011226_6_4_6"/>
<proteinExistence type="predicted"/>
<dbReference type="InterPro" id="IPR004046">
    <property type="entry name" value="GST_C"/>
</dbReference>
<protein>
    <submittedName>
        <fullName evidence="2">Glutathione S-transferase</fullName>
        <ecNumber evidence="2">2.5.1.18</ecNumber>
    </submittedName>
</protein>
<evidence type="ECO:0000313" key="3">
    <source>
        <dbReference type="Proteomes" id="UP000019205"/>
    </source>
</evidence>
<dbReference type="InterPro" id="IPR036249">
    <property type="entry name" value="Thioredoxin-like_sf"/>
</dbReference>
<dbReference type="PANTHER" id="PTHR44051">
    <property type="entry name" value="GLUTATHIONE S-TRANSFERASE-RELATED"/>
    <property type="match status" value="1"/>
</dbReference>
<sequence length="204" mass="22498">MSLVFYTNPMSRGRIVRWMLEEVGEPYDTIVLDYGDAMKSPSYLAINPMGKVPTLVHGDAVVTETGAICAYLADAFPVADLAPRDSERAAYHRWMYFAAGPVEAATSNRSLGVEPDEQQSGMLGYGSFDLTYQTLLFALADNPFICGERFTAADVYFGSEVMFGLQFKSLQEHPLLCAYRDRLTERSAYQRASVLDDAALAGDS</sequence>
<dbReference type="GO" id="GO:0004364">
    <property type="term" value="F:glutathione transferase activity"/>
    <property type="evidence" value="ECO:0007669"/>
    <property type="project" value="UniProtKB-EC"/>
</dbReference>
<dbReference type="EC" id="2.5.1.18" evidence="2"/>
<dbReference type="SFLD" id="SFLDG00358">
    <property type="entry name" value="Main_(cytGST)"/>
    <property type="match status" value="1"/>
</dbReference>
<accession>A4ACS9</accession>
<dbReference type="OrthoDB" id="9810080at2"/>
<dbReference type="CDD" id="cd03046">
    <property type="entry name" value="GST_N_GTT1_like"/>
    <property type="match status" value="1"/>
</dbReference>
<dbReference type="STRING" id="314285.KT71_19543"/>
<keyword evidence="3" id="KW-1185">Reference proteome</keyword>
<dbReference type="SFLD" id="SFLDG01150">
    <property type="entry name" value="Main.1:_Beta-like"/>
    <property type="match status" value="1"/>
</dbReference>
<comment type="caution">
    <text evidence="2">The sequence shown here is derived from an EMBL/GenBank/DDBJ whole genome shotgun (WGS) entry which is preliminary data.</text>
</comment>
<dbReference type="InterPro" id="IPR004045">
    <property type="entry name" value="Glutathione_S-Trfase_N"/>
</dbReference>
<dbReference type="Gene3D" id="3.40.30.10">
    <property type="entry name" value="Glutaredoxin"/>
    <property type="match status" value="1"/>
</dbReference>
<feature type="domain" description="GST N-terminal" evidence="1">
    <location>
        <begin position="1"/>
        <end position="80"/>
    </location>
</feature>
<dbReference type="AlphaFoldDB" id="A4ACS9"/>
<dbReference type="PANTHER" id="PTHR44051:SF21">
    <property type="entry name" value="GLUTATHIONE S-TRANSFERASE FAMILY PROTEIN"/>
    <property type="match status" value="1"/>
</dbReference>
<dbReference type="InterPro" id="IPR036282">
    <property type="entry name" value="Glutathione-S-Trfase_C_sf"/>
</dbReference>
<dbReference type="Pfam" id="PF13409">
    <property type="entry name" value="GST_N_2"/>
    <property type="match status" value="1"/>
</dbReference>
<reference evidence="2 3" key="1">
    <citation type="journal article" date="2007" name="Proc. Natl. Acad. Sci. U.S.A.">
        <title>Characterization of a marine gammaproteobacterium capable of aerobic anoxygenic photosynthesis.</title>
        <authorList>
            <person name="Fuchs B.M."/>
            <person name="Spring S."/>
            <person name="Teeling H."/>
            <person name="Quast C."/>
            <person name="Wulf J."/>
            <person name="Schattenhofer M."/>
            <person name="Yan S."/>
            <person name="Ferriera S."/>
            <person name="Johnson J."/>
            <person name="Glockner F.O."/>
            <person name="Amann R."/>
        </authorList>
    </citation>
    <scope>NUCLEOTIDE SEQUENCE [LARGE SCALE GENOMIC DNA]</scope>
    <source>
        <strain evidence="2">KT71</strain>
    </source>
</reference>
<dbReference type="Gene3D" id="1.20.1050.10">
    <property type="match status" value="1"/>
</dbReference>
<dbReference type="CDD" id="cd03207">
    <property type="entry name" value="GST_C_8"/>
    <property type="match status" value="1"/>
</dbReference>
<dbReference type="SFLD" id="SFLDS00019">
    <property type="entry name" value="Glutathione_Transferase_(cytos"/>
    <property type="match status" value="1"/>
</dbReference>
<organism evidence="2 3">
    <name type="scientific">Congregibacter litoralis KT71</name>
    <dbReference type="NCBI Taxonomy" id="314285"/>
    <lineage>
        <taxon>Bacteria</taxon>
        <taxon>Pseudomonadati</taxon>
        <taxon>Pseudomonadota</taxon>
        <taxon>Gammaproteobacteria</taxon>
        <taxon>Cellvibrionales</taxon>
        <taxon>Halieaceae</taxon>
        <taxon>Congregibacter</taxon>
    </lineage>
</organism>
<keyword evidence="2" id="KW-0808">Transferase</keyword>
<name>A4ACS9_9GAMM</name>
<dbReference type="PROSITE" id="PS50404">
    <property type="entry name" value="GST_NTER"/>
    <property type="match status" value="1"/>
</dbReference>
<dbReference type="RefSeq" id="WP_008296349.1">
    <property type="nucleotide sequence ID" value="NZ_CM002299.1"/>
</dbReference>
<dbReference type="SUPFAM" id="SSF52833">
    <property type="entry name" value="Thioredoxin-like"/>
    <property type="match status" value="1"/>
</dbReference>
<dbReference type="EMBL" id="AAOA02000005">
    <property type="protein sequence ID" value="EAQ96293.1"/>
    <property type="molecule type" value="Genomic_DNA"/>
</dbReference>